<feature type="domain" description="FAD-binding PCMH-type" evidence="4">
    <location>
        <begin position="43"/>
        <end position="219"/>
    </location>
</feature>
<comment type="similarity">
    <text evidence="1">Belongs to the FAD-binding oxidoreductase/transferase type 4 family.</text>
</comment>
<reference evidence="5" key="1">
    <citation type="journal article" date="2020" name="mSystems">
        <title>Genome- and Community-Level Interaction Insights into Carbon Utilization and Element Cycling Functions of Hydrothermarchaeota in Hydrothermal Sediment.</title>
        <authorList>
            <person name="Zhou Z."/>
            <person name="Liu Y."/>
            <person name="Xu W."/>
            <person name="Pan J."/>
            <person name="Luo Z.H."/>
            <person name="Li M."/>
        </authorList>
    </citation>
    <scope>NUCLEOTIDE SEQUENCE [LARGE SCALE GENOMIC DNA]</scope>
    <source>
        <strain evidence="5">SpSt-12</strain>
        <strain evidence="7">SpSt-38</strain>
        <strain evidence="6">SpSt-87</strain>
    </source>
</reference>
<comment type="caution">
    <text evidence="5">The sequence shown here is derived from an EMBL/GenBank/DDBJ whole genome shotgun (WGS) entry which is preliminary data.</text>
</comment>
<protein>
    <submittedName>
        <fullName evidence="5">FAD-binding oxidoreductase</fullName>
    </submittedName>
</protein>
<proteinExistence type="inferred from homology"/>
<evidence type="ECO:0000313" key="6">
    <source>
        <dbReference type="EMBL" id="HFW32715.1"/>
    </source>
</evidence>
<evidence type="ECO:0000256" key="2">
    <source>
        <dbReference type="ARBA" id="ARBA00022630"/>
    </source>
</evidence>
<dbReference type="InterPro" id="IPR025650">
    <property type="entry name" value="Alkyl-DHAP_Synthase"/>
</dbReference>
<keyword evidence="2" id="KW-0285">Flavoprotein</keyword>
<dbReference type="Pfam" id="PF02913">
    <property type="entry name" value="FAD-oxidase_C"/>
    <property type="match status" value="1"/>
</dbReference>
<dbReference type="GO" id="GO:0071949">
    <property type="term" value="F:FAD binding"/>
    <property type="evidence" value="ECO:0007669"/>
    <property type="project" value="InterPro"/>
</dbReference>
<dbReference type="InterPro" id="IPR016169">
    <property type="entry name" value="FAD-bd_PCMH_sub2"/>
</dbReference>
<dbReference type="SUPFAM" id="SSF55103">
    <property type="entry name" value="FAD-linked oxidases, C-terminal domain"/>
    <property type="match status" value="1"/>
</dbReference>
<dbReference type="PANTHER" id="PTHR46568:SF1">
    <property type="entry name" value="ALKYLDIHYDROXYACETONEPHOSPHATE SYNTHASE, PEROXISOMAL"/>
    <property type="match status" value="1"/>
</dbReference>
<dbReference type="PROSITE" id="PS51387">
    <property type="entry name" value="FAD_PCMH"/>
    <property type="match status" value="1"/>
</dbReference>
<keyword evidence="3" id="KW-0274">FAD</keyword>
<dbReference type="GO" id="GO:0008609">
    <property type="term" value="F:alkylglycerone-phosphate synthase activity"/>
    <property type="evidence" value="ECO:0007669"/>
    <property type="project" value="InterPro"/>
</dbReference>
<dbReference type="Pfam" id="PF01565">
    <property type="entry name" value="FAD_binding_4"/>
    <property type="match status" value="1"/>
</dbReference>
<dbReference type="InterPro" id="IPR016166">
    <property type="entry name" value="FAD-bd_PCMH"/>
</dbReference>
<dbReference type="SUPFAM" id="SSF56176">
    <property type="entry name" value="FAD-binding/transporter-associated domain-like"/>
    <property type="match status" value="1"/>
</dbReference>
<dbReference type="InterPro" id="IPR036318">
    <property type="entry name" value="FAD-bd_PCMH-like_sf"/>
</dbReference>
<evidence type="ECO:0000256" key="1">
    <source>
        <dbReference type="ARBA" id="ARBA00008000"/>
    </source>
</evidence>
<dbReference type="InterPro" id="IPR004113">
    <property type="entry name" value="FAD-bd_oxidored_4_C"/>
</dbReference>
<dbReference type="EMBL" id="DSQD01000045">
    <property type="protein sequence ID" value="HGF87097.1"/>
    <property type="molecule type" value="Genomic_DNA"/>
</dbReference>
<dbReference type="PANTHER" id="PTHR46568">
    <property type="entry name" value="ALKYLDIHYDROXYACETONEPHOSPHATE SYNTHASE, PEROXISOMAL"/>
    <property type="match status" value="1"/>
</dbReference>
<dbReference type="InterPro" id="IPR016164">
    <property type="entry name" value="FAD-linked_Oxase-like_C"/>
</dbReference>
<dbReference type="Gene3D" id="3.30.465.10">
    <property type="match status" value="1"/>
</dbReference>
<evidence type="ECO:0000313" key="7">
    <source>
        <dbReference type="EMBL" id="HGF87097.1"/>
    </source>
</evidence>
<dbReference type="EMBL" id="DTLB01000042">
    <property type="protein sequence ID" value="HFW32715.1"/>
    <property type="molecule type" value="Genomic_DNA"/>
</dbReference>
<name>A0A7C2NSC7_ARCFL</name>
<dbReference type="AlphaFoldDB" id="A0A7C2NSC7"/>
<dbReference type="InterPro" id="IPR006094">
    <property type="entry name" value="Oxid_FAD_bind_N"/>
</dbReference>
<evidence type="ECO:0000256" key="3">
    <source>
        <dbReference type="ARBA" id="ARBA00022827"/>
    </source>
</evidence>
<dbReference type="GO" id="GO:0008610">
    <property type="term" value="P:lipid biosynthetic process"/>
    <property type="evidence" value="ECO:0007669"/>
    <property type="project" value="InterPro"/>
</dbReference>
<dbReference type="EMBL" id="DSCQ01000078">
    <property type="protein sequence ID" value="HET21653.1"/>
    <property type="molecule type" value="Genomic_DNA"/>
</dbReference>
<sequence length="445" mass="49285">MIEKALEELKSAGVRVSASIEDRIAYCKDYNPLHLPKLLKKEFPALPQAVAFPKTTEEVSKILQIANAYGVPVYIFGGGSGVIDAATPYEGGIVISTLGLDFVEVDEENMLVRTGAGVVGGRLEKILNHRNFTLRHSPQSLYCSTVGGWIATAASGQFSTGYGNIENLLVSLTAVLPDGEIVVERATPRRAGPDLKRIFVGSEGMLGVVTEAVLKIFPIPEEFLTLSVEYEGIKDAVKDAKVLMQLKPALMRIFDDEESLRYFDSESFTLIAVFEGVSAYAKLKEAKEIVNGKLVDGRAEKWLEKRFDVSDISRIVPLGFIFDTIEVACFWKDAERVYSEVLKAIRSVEGTVTASAHASHFYENGLCFYFTFAGLPEDIESYYAEVWRKSIEASLKNGGNLTHHHGVGRLRKRWLSAEIGGYYPLLRDLKSVLDRRNILNRGVML</sequence>
<organism evidence="5">
    <name type="scientific">Archaeoglobus fulgidus</name>
    <dbReference type="NCBI Taxonomy" id="2234"/>
    <lineage>
        <taxon>Archaea</taxon>
        <taxon>Methanobacteriati</taxon>
        <taxon>Methanobacteriota</taxon>
        <taxon>Archaeoglobi</taxon>
        <taxon>Archaeoglobales</taxon>
        <taxon>Archaeoglobaceae</taxon>
        <taxon>Archaeoglobus</taxon>
    </lineage>
</organism>
<accession>A0A7C2NSC7</accession>
<evidence type="ECO:0000259" key="4">
    <source>
        <dbReference type="PROSITE" id="PS51387"/>
    </source>
</evidence>
<gene>
    <name evidence="5" type="ORF">ENN70_06245</name>
    <name evidence="7" type="ORF">ENR21_01365</name>
    <name evidence="6" type="ORF">ENW66_07190</name>
</gene>
<evidence type="ECO:0000313" key="5">
    <source>
        <dbReference type="EMBL" id="HET21653.1"/>
    </source>
</evidence>
<dbReference type="Gene3D" id="3.40.462.40">
    <property type="entry name" value="FAD-linked oxidase, cap domain/gating helix"/>
    <property type="match status" value="1"/>
</dbReference>